<accession>A0A381SLT2</accession>
<protein>
    <recommendedName>
        <fullName evidence="1">Fungal lipase-type domain-containing protein</fullName>
    </recommendedName>
</protein>
<dbReference type="EMBL" id="UINC01003289">
    <property type="protein sequence ID" value="SVA05012.1"/>
    <property type="molecule type" value="Genomic_DNA"/>
</dbReference>
<evidence type="ECO:0000313" key="2">
    <source>
        <dbReference type="EMBL" id="SVA05012.1"/>
    </source>
</evidence>
<organism evidence="2">
    <name type="scientific">marine metagenome</name>
    <dbReference type="NCBI Taxonomy" id="408172"/>
    <lineage>
        <taxon>unclassified sequences</taxon>
        <taxon>metagenomes</taxon>
        <taxon>ecological metagenomes</taxon>
    </lineage>
</organism>
<sequence length="282" mass="32677">MHDEGNEGDRTTLPVSLEALIEMGEYSKLIYTDNKIFSEGQVSPDEPEFYGLNMMIGKQSQLKRNEFSYYVIEDSLQSYYYKKGGPNKNRFRGMAYDNVMAPTILIFRGTANTKNVWTDADMRMWHDEELDLYLHRGFRDAADIIYKDIKNKYELEPTVYLTGHSLGGAIAQIIGIWLHKEGYNVQIYTFGSPKVTTTFLFNEPNHWRVAVRSDPVPYMPSLPYVHSGIHIDPETLEWDETHQEDSMWGIDSLDHSVVDYLDILYNHSECNAECRGSRDIRD</sequence>
<dbReference type="PANTHER" id="PTHR45856:SF24">
    <property type="entry name" value="FUNGAL LIPASE-LIKE DOMAIN-CONTAINING PROTEIN"/>
    <property type="match status" value="1"/>
</dbReference>
<feature type="domain" description="Fungal lipase-type" evidence="1">
    <location>
        <begin position="105"/>
        <end position="221"/>
    </location>
</feature>
<gene>
    <name evidence="2" type="ORF">METZ01_LOCUS57866</name>
</gene>
<reference evidence="2" key="1">
    <citation type="submission" date="2018-05" db="EMBL/GenBank/DDBJ databases">
        <authorList>
            <person name="Lanie J.A."/>
            <person name="Ng W.-L."/>
            <person name="Kazmierczak K.M."/>
            <person name="Andrzejewski T.M."/>
            <person name="Davidsen T.M."/>
            <person name="Wayne K.J."/>
            <person name="Tettelin H."/>
            <person name="Glass J.I."/>
            <person name="Rusch D."/>
            <person name="Podicherti R."/>
            <person name="Tsui H.-C.T."/>
            <person name="Winkler M.E."/>
        </authorList>
    </citation>
    <scope>NUCLEOTIDE SEQUENCE</scope>
</reference>
<dbReference type="InterPro" id="IPR029058">
    <property type="entry name" value="AB_hydrolase_fold"/>
</dbReference>
<dbReference type="InterPro" id="IPR002921">
    <property type="entry name" value="Fungal_lipase-type"/>
</dbReference>
<dbReference type="Pfam" id="PF01764">
    <property type="entry name" value="Lipase_3"/>
    <property type="match status" value="1"/>
</dbReference>
<dbReference type="AlphaFoldDB" id="A0A381SLT2"/>
<proteinExistence type="predicted"/>
<dbReference type="SUPFAM" id="SSF53474">
    <property type="entry name" value="alpha/beta-Hydrolases"/>
    <property type="match status" value="1"/>
</dbReference>
<name>A0A381SLT2_9ZZZZ</name>
<dbReference type="GO" id="GO:0006629">
    <property type="term" value="P:lipid metabolic process"/>
    <property type="evidence" value="ECO:0007669"/>
    <property type="project" value="InterPro"/>
</dbReference>
<dbReference type="Gene3D" id="3.40.50.1820">
    <property type="entry name" value="alpha/beta hydrolase"/>
    <property type="match status" value="1"/>
</dbReference>
<dbReference type="InterPro" id="IPR051218">
    <property type="entry name" value="Sec_MonoDiacylglyc_Lipase"/>
</dbReference>
<evidence type="ECO:0000259" key="1">
    <source>
        <dbReference type="Pfam" id="PF01764"/>
    </source>
</evidence>
<dbReference type="CDD" id="cd00519">
    <property type="entry name" value="Lipase_3"/>
    <property type="match status" value="1"/>
</dbReference>
<dbReference type="PANTHER" id="PTHR45856">
    <property type="entry name" value="ALPHA/BETA-HYDROLASES SUPERFAMILY PROTEIN"/>
    <property type="match status" value="1"/>
</dbReference>